<gene>
    <name evidence="1" type="ORF">LVIROSA_LOCUS986</name>
</gene>
<dbReference type="Pfam" id="PF07816">
    <property type="entry name" value="DUF1645"/>
    <property type="match status" value="1"/>
</dbReference>
<dbReference type="Proteomes" id="UP001157418">
    <property type="component" value="Unassembled WGS sequence"/>
</dbReference>
<organism evidence="1 2">
    <name type="scientific">Lactuca virosa</name>
    <dbReference type="NCBI Taxonomy" id="75947"/>
    <lineage>
        <taxon>Eukaryota</taxon>
        <taxon>Viridiplantae</taxon>
        <taxon>Streptophyta</taxon>
        <taxon>Embryophyta</taxon>
        <taxon>Tracheophyta</taxon>
        <taxon>Spermatophyta</taxon>
        <taxon>Magnoliopsida</taxon>
        <taxon>eudicotyledons</taxon>
        <taxon>Gunneridae</taxon>
        <taxon>Pentapetalae</taxon>
        <taxon>asterids</taxon>
        <taxon>campanulids</taxon>
        <taxon>Asterales</taxon>
        <taxon>Asteraceae</taxon>
        <taxon>Cichorioideae</taxon>
        <taxon>Cichorieae</taxon>
        <taxon>Lactucinae</taxon>
        <taxon>Lactuca</taxon>
    </lineage>
</organism>
<protein>
    <submittedName>
        <fullName evidence="1">Uncharacterized protein</fullName>
    </submittedName>
</protein>
<dbReference type="PANTHER" id="PTHR33095">
    <property type="entry name" value="OS07G0619500 PROTEIN"/>
    <property type="match status" value="1"/>
</dbReference>
<sequence length="250" mass="28021">MEQQGEIEGSGSSPSFSFYASDTSTSMAIAKVIREEQTGRFHEFGDSDEDDFRFSLDLSEEEVSAKEIDSRGWTVFPLFNRDLLVKDEAESKDNEIHASDSITGQLRKLFIEEGEESSSCSSSEADELEVLPSGTYCVWRPKSEGGSSPVMNKINKSSSTGSLLKKWKLRYMLRRSNSEGKDPVVLLTPKQKTNSGEVSKVAGKLKARTPVHELFYVRKRAENEVGKRKSFLPYRQVGLFTNVNAMAKMF</sequence>
<dbReference type="InterPro" id="IPR012442">
    <property type="entry name" value="DUF1645_plant"/>
</dbReference>
<dbReference type="PANTHER" id="PTHR33095:SF123">
    <property type="entry name" value="HMG BOX DOMAIN-CONTAINING PROTEIN"/>
    <property type="match status" value="1"/>
</dbReference>
<dbReference type="AlphaFoldDB" id="A0AAU9LAT1"/>
<name>A0AAU9LAT1_9ASTR</name>
<evidence type="ECO:0000313" key="1">
    <source>
        <dbReference type="EMBL" id="CAH1413003.1"/>
    </source>
</evidence>
<reference evidence="1 2" key="1">
    <citation type="submission" date="2022-01" db="EMBL/GenBank/DDBJ databases">
        <authorList>
            <person name="Xiong W."/>
            <person name="Schranz E."/>
        </authorList>
    </citation>
    <scope>NUCLEOTIDE SEQUENCE [LARGE SCALE GENOMIC DNA]</scope>
</reference>
<accession>A0AAU9LAT1</accession>
<dbReference type="EMBL" id="CAKMRJ010000001">
    <property type="protein sequence ID" value="CAH1413003.1"/>
    <property type="molecule type" value="Genomic_DNA"/>
</dbReference>
<proteinExistence type="predicted"/>
<comment type="caution">
    <text evidence="1">The sequence shown here is derived from an EMBL/GenBank/DDBJ whole genome shotgun (WGS) entry which is preliminary data.</text>
</comment>
<keyword evidence="2" id="KW-1185">Reference proteome</keyword>
<evidence type="ECO:0000313" key="2">
    <source>
        <dbReference type="Proteomes" id="UP001157418"/>
    </source>
</evidence>